<organism evidence="1 2">
    <name type="scientific">Coprobacter fastidiosus NSB1 = JCM 33896</name>
    <dbReference type="NCBI Taxonomy" id="1349822"/>
    <lineage>
        <taxon>Bacteria</taxon>
        <taxon>Pseudomonadati</taxon>
        <taxon>Bacteroidota</taxon>
        <taxon>Bacteroidia</taxon>
        <taxon>Bacteroidales</taxon>
        <taxon>Barnesiellaceae</taxon>
        <taxon>Coprobacter</taxon>
    </lineage>
</organism>
<evidence type="ECO:0000313" key="1">
    <source>
        <dbReference type="EMBL" id="RKT61053.1"/>
    </source>
</evidence>
<dbReference type="OrthoDB" id="9814627at2"/>
<dbReference type="Proteomes" id="UP000269493">
    <property type="component" value="Unassembled WGS sequence"/>
</dbReference>
<dbReference type="EMBL" id="RBXN01000001">
    <property type="protein sequence ID" value="RKT61053.1"/>
    <property type="molecule type" value="Genomic_DNA"/>
</dbReference>
<protein>
    <submittedName>
        <fullName evidence="1">YD repeat-containing protein</fullName>
    </submittedName>
</protein>
<sequence>MKHITTLFIGFLISINIHAQTEPLFPEMMGAKTIDFPTPNAASLGKYGQIPVSYYNGLVNISIPIYTIKLQDIEVPIVLQYHSGGNKTDEHPGWVGLGWNLQAGGSITRIVKGKKDEALQRDIILYYKDLYQSSQYGFFYKNSLLNIDNWTAESSLVTILNDAAHFHYDTEPDEFIFNFSGIGGSFFFTNDPQTGATVTKVQSKQPIDLKIEYELYQSDIQSFTTFNNDSLVEGPTVDVTKPFIQFTITTSNGIKYIFGATGYGSYNDPTQASIAYTSALAGSGYTTTPTTWNLTSIESPHGEYIHFFYDRSTDALINQKCGYRYKVINDPNAHYPDPEYDDNFMVIHPSYLKKIITSNHDTIDFSTSTSNELTYQYSNKDRDNLKIFASKYGNTILDDIGLIEKSAFLKLDNIIVKNKMNVKFNYIENESERLKLESLETSFPQTKETKYRYQFQYNQTKLPPYNAKKSDKWGYFNNTYYGNGYMANIDDSTAIERIRQPNPEVMDAEILTRIYYPTGGYTTFEYEPHVYSQVMKKFPIFNYIIEDRDTIYDFQACGLRAQIGICGGLRIKKITDTPNTDSDGNDIIRTFSYELEDGTSSGILSIEPTFWARGLTKNIYEFKEIGKGWFNQKTHERGRLEILQISENLLNPLNNSSGAPVTYSRVIEHFSNGSKSIYTYTNHENFMDEPAIARIENILGLTLDEPYTSDELERGLLKSVTHYTSTGNIDSKIEYQYNNDTTRYDNYIKSIVQKVLPSPRGLNFWRLSTQKIYTFCPYVIKEIKSKGDGSSNNNLMDIETSYKYDDKNRVIETSMINSNGDIHKTTYEYPDDIQGDYSQLIEHHIYPVIRTTKYVNDNVIQIIQHEYDGINLSKTYIGKNANNLEPRIIYSHYTPLGNPTYIEKDGKPEAIYIWGYNYQYPIAEIKNVTYERFSHIISSQTLEQIGSRNIPSVSQWQVINNLRDDLPEALITTYSYKPGIGIISKIDPRGIKTSYIYDPFGRLTDIKDHKGNLLEHYDYQYATESQN</sequence>
<proteinExistence type="predicted"/>
<name>A0A495WK80_9BACT</name>
<dbReference type="AlphaFoldDB" id="A0A495WK80"/>
<accession>A0A495WK80</accession>
<keyword evidence="2" id="KW-1185">Reference proteome</keyword>
<evidence type="ECO:0000313" key="2">
    <source>
        <dbReference type="Proteomes" id="UP000269493"/>
    </source>
</evidence>
<comment type="caution">
    <text evidence="1">The sequence shown here is derived from an EMBL/GenBank/DDBJ whole genome shotgun (WGS) entry which is preliminary data.</text>
</comment>
<reference evidence="1 2" key="1">
    <citation type="submission" date="2018-10" db="EMBL/GenBank/DDBJ databases">
        <title>Genomic Encyclopedia of Archaeal and Bacterial Type Strains, Phase II (KMG-II): from individual species to whole genera.</title>
        <authorList>
            <person name="Goeker M."/>
        </authorList>
    </citation>
    <scope>NUCLEOTIDE SEQUENCE [LARGE SCALE GENOMIC DNA]</scope>
    <source>
        <strain evidence="1 2">NSB1</strain>
    </source>
</reference>
<dbReference type="RefSeq" id="WP_022602208.1">
    <property type="nucleotide sequence ID" value="NZ_KI440815.1"/>
</dbReference>
<gene>
    <name evidence="1" type="ORF">BC742_0092</name>
</gene>
<dbReference type="GeneID" id="92927253"/>